<dbReference type="PANTHER" id="PTHR30603">
    <property type="entry name" value="RNA POLYMERASE SIGMA FACTOR RPO"/>
    <property type="match status" value="1"/>
</dbReference>
<evidence type="ECO:0000313" key="8">
    <source>
        <dbReference type="EMBL" id="ADK32209.1"/>
    </source>
</evidence>
<dbReference type="InterPro" id="IPR009042">
    <property type="entry name" value="RNA_pol_sigma70_r1_2"/>
</dbReference>
<evidence type="ECO:0000256" key="6">
    <source>
        <dbReference type="SAM" id="Coils"/>
    </source>
</evidence>
<feature type="domain" description="RNA polymerase sigma-70" evidence="7">
    <location>
        <begin position="273"/>
        <end position="299"/>
    </location>
</feature>
<evidence type="ECO:0000256" key="4">
    <source>
        <dbReference type="ARBA" id="ARBA00023125"/>
    </source>
</evidence>
<dbReference type="InterPro" id="IPR013325">
    <property type="entry name" value="RNA_pol_sigma_r2"/>
</dbReference>
<dbReference type="Gene3D" id="1.10.601.10">
    <property type="entry name" value="RNA Polymerase Primary Sigma Factor"/>
    <property type="match status" value="1"/>
</dbReference>
<dbReference type="KEGG" id="bpo:BP951000_2236"/>
<dbReference type="InterPro" id="IPR014284">
    <property type="entry name" value="RNA_pol_sigma-70_dom"/>
</dbReference>
<reference evidence="8 9" key="1">
    <citation type="journal article" date="2010" name="PLoS ONE">
        <title>The complete genome sequence of the pathogenic intestinal spirochete Brachyspira pilosicoli and comparison with other Brachyspira genomes.</title>
        <authorList>
            <person name="Wanchanthuek P."/>
            <person name="Bellgard M.I."/>
            <person name="La T."/>
            <person name="Ryan K."/>
            <person name="Moolhuijzen P."/>
            <person name="Chapman B."/>
            <person name="Black M."/>
            <person name="Schibeci D."/>
            <person name="Hunter A."/>
            <person name="Barrero R."/>
            <person name="Phillips N.D."/>
            <person name="Hampson D.J."/>
        </authorList>
    </citation>
    <scope>NUCLEOTIDE SEQUENCE [LARGE SCALE GENOMIC DNA]</scope>
    <source>
        <strain evidence="9">ATCC BAA-1826 / 95/1000</strain>
    </source>
</reference>
<dbReference type="InterPro" id="IPR007627">
    <property type="entry name" value="RNA_pol_sigma70_r2"/>
</dbReference>
<dbReference type="Pfam" id="PF04545">
    <property type="entry name" value="Sigma70_r4"/>
    <property type="match status" value="1"/>
</dbReference>
<dbReference type="SUPFAM" id="SSF88659">
    <property type="entry name" value="Sigma3 and sigma4 domains of RNA polymerase sigma factors"/>
    <property type="match status" value="2"/>
</dbReference>
<keyword evidence="3" id="KW-0731">Sigma factor</keyword>
<dbReference type="PROSITE" id="PS00716">
    <property type="entry name" value="SIGMA70_2"/>
    <property type="match status" value="1"/>
</dbReference>
<dbReference type="Pfam" id="PF00140">
    <property type="entry name" value="Sigma70_r1_2"/>
    <property type="match status" value="1"/>
</dbReference>
<evidence type="ECO:0000259" key="7">
    <source>
        <dbReference type="PROSITE" id="PS00716"/>
    </source>
</evidence>
<dbReference type="InterPro" id="IPR007630">
    <property type="entry name" value="RNA_pol_sigma70_r4"/>
</dbReference>
<dbReference type="InterPro" id="IPR000943">
    <property type="entry name" value="RNA_pol_sigma70"/>
</dbReference>
<dbReference type="NCBIfam" id="TIGR02937">
    <property type="entry name" value="sigma70-ECF"/>
    <property type="match status" value="1"/>
</dbReference>
<dbReference type="Proteomes" id="UP000000332">
    <property type="component" value="Chromosome"/>
</dbReference>
<dbReference type="AlphaFoldDB" id="D8IA79"/>
<evidence type="ECO:0000256" key="2">
    <source>
        <dbReference type="ARBA" id="ARBA00023015"/>
    </source>
</evidence>
<dbReference type="SUPFAM" id="SSF88946">
    <property type="entry name" value="Sigma2 domain of RNA polymerase sigma factors"/>
    <property type="match status" value="1"/>
</dbReference>
<dbReference type="Pfam" id="PF04539">
    <property type="entry name" value="Sigma70_r3"/>
    <property type="match status" value="1"/>
</dbReference>
<dbReference type="GO" id="GO:0016987">
    <property type="term" value="F:sigma factor activity"/>
    <property type="evidence" value="ECO:0007669"/>
    <property type="project" value="UniProtKB-KW"/>
</dbReference>
<keyword evidence="6" id="KW-0175">Coiled coil</keyword>
<evidence type="ECO:0000256" key="1">
    <source>
        <dbReference type="ARBA" id="ARBA00007788"/>
    </source>
</evidence>
<dbReference type="GO" id="GO:0003677">
    <property type="term" value="F:DNA binding"/>
    <property type="evidence" value="ECO:0007669"/>
    <property type="project" value="UniProtKB-KW"/>
</dbReference>
<dbReference type="InterPro" id="IPR036388">
    <property type="entry name" value="WH-like_DNA-bd_sf"/>
</dbReference>
<evidence type="ECO:0000256" key="3">
    <source>
        <dbReference type="ARBA" id="ARBA00023082"/>
    </source>
</evidence>
<sequence length="314" mass="36843">MIGNIHLKKDINEEYKGPVSVYLKQIGEIRRLTKEEELELWQRLEVCRENKNKLIDEDEEKYSKEIEEIDKEIDSIQHKLVKSNLRLVISIAKRYYNSGVPFIDIIDEGNIGLIEAVKRFEYRKGFKFSTYGVWWIKQSIVKEISSKRHIIRFPMHIARLIKKSIQISKNLTQQLGREPSIDEIAKEMKIDRKTLSSIIVFTQETASVDSFFKNSDNNDMTSFIEDKNFPSPHQDAFMESLRDTLTEALKALDEKERTVIIERFGLYGKEPKTLEDTGKELNITRERVRQIQIKALKKLSGLNLSKELKSFLWD</sequence>
<dbReference type="InParanoid" id="D8IA79"/>
<dbReference type="PRINTS" id="PR00046">
    <property type="entry name" value="SIGMA70FCT"/>
</dbReference>
<evidence type="ECO:0000313" key="9">
    <source>
        <dbReference type="Proteomes" id="UP000000332"/>
    </source>
</evidence>
<accession>D8IA79</accession>
<dbReference type="Gene3D" id="1.10.10.10">
    <property type="entry name" value="Winged helix-like DNA-binding domain superfamily/Winged helix DNA-binding domain"/>
    <property type="match status" value="2"/>
</dbReference>
<name>D8IA79_BRAP9</name>
<dbReference type="Pfam" id="PF04542">
    <property type="entry name" value="Sigma70_r2"/>
    <property type="match status" value="1"/>
</dbReference>
<dbReference type="InterPro" id="IPR007624">
    <property type="entry name" value="RNA_pol_sigma70_r3"/>
</dbReference>
<dbReference type="InterPro" id="IPR050239">
    <property type="entry name" value="Sigma-70_RNA_pol_init_factors"/>
</dbReference>
<gene>
    <name evidence="8" type="primary">rpoD</name>
    <name evidence="8" type="ordered locus">BP951000_2236</name>
</gene>
<keyword evidence="2" id="KW-0805">Transcription regulation</keyword>
<keyword evidence="5" id="KW-0804">Transcription</keyword>
<comment type="similarity">
    <text evidence="1">Belongs to the sigma-70 factor family.</text>
</comment>
<organism evidence="8 9">
    <name type="scientific">Brachyspira pilosicoli (strain ATCC BAA-1826 / 95/1000)</name>
    <dbReference type="NCBI Taxonomy" id="759914"/>
    <lineage>
        <taxon>Bacteria</taxon>
        <taxon>Pseudomonadati</taxon>
        <taxon>Spirochaetota</taxon>
        <taxon>Spirochaetia</taxon>
        <taxon>Brachyspirales</taxon>
        <taxon>Brachyspiraceae</taxon>
        <taxon>Brachyspira</taxon>
    </lineage>
</organism>
<dbReference type="PANTHER" id="PTHR30603:SF60">
    <property type="entry name" value="RNA POLYMERASE SIGMA FACTOR RPOD"/>
    <property type="match status" value="1"/>
</dbReference>
<keyword evidence="9" id="KW-1185">Reference proteome</keyword>
<dbReference type="EMBL" id="CP002025">
    <property type="protein sequence ID" value="ADK32209.1"/>
    <property type="molecule type" value="Genomic_DNA"/>
</dbReference>
<dbReference type="STRING" id="759914.BP951000_2236"/>
<keyword evidence="4" id="KW-0238">DNA-binding</keyword>
<dbReference type="HOGENOM" id="CLU_014793_3_6_12"/>
<dbReference type="InterPro" id="IPR013324">
    <property type="entry name" value="RNA_pol_sigma_r3/r4-like"/>
</dbReference>
<dbReference type="CDD" id="cd06171">
    <property type="entry name" value="Sigma70_r4"/>
    <property type="match status" value="1"/>
</dbReference>
<proteinExistence type="inferred from homology"/>
<evidence type="ECO:0000256" key="5">
    <source>
        <dbReference type="ARBA" id="ARBA00023163"/>
    </source>
</evidence>
<protein>
    <submittedName>
        <fullName evidence="8">RNA polymerase sigma factor, RpoD</fullName>
    </submittedName>
</protein>
<feature type="coiled-coil region" evidence="6">
    <location>
        <begin position="48"/>
        <end position="79"/>
    </location>
</feature>
<dbReference type="GO" id="GO:0006352">
    <property type="term" value="P:DNA-templated transcription initiation"/>
    <property type="evidence" value="ECO:0007669"/>
    <property type="project" value="InterPro"/>
</dbReference>
<dbReference type="eggNOG" id="COG0568">
    <property type="taxonomic scope" value="Bacteria"/>
</dbReference>